<dbReference type="Proteomes" id="UP000295447">
    <property type="component" value="Unassembled WGS sequence"/>
</dbReference>
<proteinExistence type="predicted"/>
<keyword evidence="3" id="KW-0804">Transcription</keyword>
<dbReference type="PANTHER" id="PTHR47506">
    <property type="entry name" value="TRANSCRIPTIONAL REGULATORY PROTEIN"/>
    <property type="match status" value="1"/>
</dbReference>
<dbReference type="InterPro" id="IPR009057">
    <property type="entry name" value="Homeodomain-like_sf"/>
</dbReference>
<dbReference type="InterPro" id="IPR001647">
    <property type="entry name" value="HTH_TetR"/>
</dbReference>
<name>A0A4R7ZHD9_9ACTN</name>
<feature type="domain" description="Transcriptional regulator LmrA/YxaF-like C-terminal" evidence="5">
    <location>
        <begin position="70"/>
        <end position="168"/>
    </location>
</feature>
<organism evidence="6 7">
    <name type="scientific">Kribbella kalugense</name>
    <dbReference type="NCBI Taxonomy" id="2512221"/>
    <lineage>
        <taxon>Bacteria</taxon>
        <taxon>Bacillati</taxon>
        <taxon>Actinomycetota</taxon>
        <taxon>Actinomycetes</taxon>
        <taxon>Propionibacteriales</taxon>
        <taxon>Kribbellaceae</taxon>
        <taxon>Kribbella</taxon>
    </lineage>
</organism>
<evidence type="ECO:0000256" key="1">
    <source>
        <dbReference type="ARBA" id="ARBA00023015"/>
    </source>
</evidence>
<feature type="domain" description="HTH tetR-type" evidence="4">
    <location>
        <begin position="3"/>
        <end position="47"/>
    </location>
</feature>
<dbReference type="InterPro" id="IPR054156">
    <property type="entry name" value="YxaF_TetR_C"/>
</dbReference>
<keyword evidence="7" id="KW-1185">Reference proteome</keyword>
<dbReference type="Pfam" id="PF00440">
    <property type="entry name" value="TetR_N"/>
    <property type="match status" value="1"/>
</dbReference>
<evidence type="ECO:0000256" key="3">
    <source>
        <dbReference type="ARBA" id="ARBA00023163"/>
    </source>
</evidence>
<gene>
    <name evidence="6" type="ORF">EV650_7285</name>
</gene>
<keyword evidence="2" id="KW-0238">DNA-binding</keyword>
<dbReference type="GO" id="GO:0003677">
    <property type="term" value="F:DNA binding"/>
    <property type="evidence" value="ECO:0007669"/>
    <property type="project" value="UniProtKB-KW"/>
</dbReference>
<evidence type="ECO:0000313" key="6">
    <source>
        <dbReference type="EMBL" id="TDW15791.1"/>
    </source>
</evidence>
<dbReference type="AlphaFoldDB" id="A0A4R7ZHD9"/>
<sequence>MVDSAAVLVRERGVHGVGLREIVAHSGGPRGSLQRYFPGGKTQLLGEALDLVAADIAAQSKLLDARTLTEAVDAVIAPWRKSLLDSDFTLGCPIAATIVDASGNDQLREKARTLLSQWHESVRDTLVRFGSSKSVADEQASVLLAALEGALILARAQRSTQPLDAVQRFFTAALTQAAK</sequence>
<accession>A0A4R7ZHD9</accession>
<reference evidence="6 7" key="1">
    <citation type="submission" date="2019-03" db="EMBL/GenBank/DDBJ databases">
        <title>Genomic Encyclopedia of Type Strains, Phase III (KMG-III): the genomes of soil and plant-associated and newly described type strains.</title>
        <authorList>
            <person name="Whitman W."/>
        </authorList>
    </citation>
    <scope>NUCLEOTIDE SEQUENCE [LARGE SCALE GENOMIC DNA]</scope>
    <source>
        <strain evidence="6 7">VKM Ac-2570</strain>
    </source>
</reference>
<dbReference type="Pfam" id="PF21993">
    <property type="entry name" value="TetR_C_13_2"/>
    <property type="match status" value="1"/>
</dbReference>
<evidence type="ECO:0000259" key="4">
    <source>
        <dbReference type="Pfam" id="PF00440"/>
    </source>
</evidence>
<dbReference type="Gene3D" id="1.10.357.10">
    <property type="entry name" value="Tetracycline Repressor, domain 2"/>
    <property type="match status" value="1"/>
</dbReference>
<dbReference type="PANTHER" id="PTHR47506:SF3">
    <property type="entry name" value="HTH-TYPE TRANSCRIPTIONAL REGULATOR LMRA"/>
    <property type="match status" value="1"/>
</dbReference>
<dbReference type="SUPFAM" id="SSF48498">
    <property type="entry name" value="Tetracyclin repressor-like, C-terminal domain"/>
    <property type="match status" value="1"/>
</dbReference>
<evidence type="ECO:0000259" key="5">
    <source>
        <dbReference type="Pfam" id="PF21993"/>
    </source>
</evidence>
<dbReference type="EMBL" id="SODF01000003">
    <property type="protein sequence ID" value="TDW15791.1"/>
    <property type="molecule type" value="Genomic_DNA"/>
</dbReference>
<dbReference type="SUPFAM" id="SSF46689">
    <property type="entry name" value="Homeodomain-like"/>
    <property type="match status" value="1"/>
</dbReference>
<evidence type="ECO:0000313" key="7">
    <source>
        <dbReference type="Proteomes" id="UP000295447"/>
    </source>
</evidence>
<evidence type="ECO:0000256" key="2">
    <source>
        <dbReference type="ARBA" id="ARBA00023125"/>
    </source>
</evidence>
<comment type="caution">
    <text evidence="6">The sequence shown here is derived from an EMBL/GenBank/DDBJ whole genome shotgun (WGS) entry which is preliminary data.</text>
</comment>
<keyword evidence="1" id="KW-0805">Transcription regulation</keyword>
<protein>
    <submittedName>
        <fullName evidence="6">TetR family transcriptional regulator</fullName>
    </submittedName>
</protein>
<dbReference type="InterPro" id="IPR036271">
    <property type="entry name" value="Tet_transcr_reg_TetR-rel_C_sf"/>
</dbReference>